<organism evidence="1 2">
    <name type="scientific">Hymenobacter endophyticus</name>
    <dbReference type="NCBI Taxonomy" id="3076335"/>
    <lineage>
        <taxon>Bacteria</taxon>
        <taxon>Pseudomonadati</taxon>
        <taxon>Bacteroidota</taxon>
        <taxon>Cytophagia</taxon>
        <taxon>Cytophagales</taxon>
        <taxon>Hymenobacteraceae</taxon>
        <taxon>Hymenobacter</taxon>
    </lineage>
</organism>
<protein>
    <submittedName>
        <fullName evidence="1">Uncharacterized protein</fullName>
    </submittedName>
</protein>
<evidence type="ECO:0000313" key="2">
    <source>
        <dbReference type="Proteomes" id="UP001250698"/>
    </source>
</evidence>
<dbReference type="Proteomes" id="UP001250698">
    <property type="component" value="Unassembled WGS sequence"/>
</dbReference>
<comment type="caution">
    <text evidence="1">The sequence shown here is derived from an EMBL/GenBank/DDBJ whole genome shotgun (WGS) entry which is preliminary data.</text>
</comment>
<name>A0ABU3TE17_9BACT</name>
<accession>A0ABU3TE17</accession>
<proteinExistence type="predicted"/>
<reference evidence="1 2" key="1">
    <citation type="submission" date="2023-10" db="EMBL/GenBank/DDBJ databases">
        <title>Hymenobacter endophyticus sp. nov., an isolate from the leaf tissues of wheat.</title>
        <authorList>
            <person name="Dai Y."/>
        </authorList>
    </citation>
    <scope>NUCLEOTIDE SEQUENCE [LARGE SCALE GENOMIC DNA]</scope>
    <source>
        <strain evidence="1 2">ZK17L-C2</strain>
    </source>
</reference>
<dbReference type="EMBL" id="JAWDJT010000002">
    <property type="protein sequence ID" value="MDU0369622.1"/>
    <property type="molecule type" value="Genomic_DNA"/>
</dbReference>
<keyword evidence="2" id="KW-1185">Reference proteome</keyword>
<evidence type="ECO:0000313" key="1">
    <source>
        <dbReference type="EMBL" id="MDU0369622.1"/>
    </source>
</evidence>
<gene>
    <name evidence="1" type="ORF">ROI90_04380</name>
</gene>
<dbReference type="RefSeq" id="WP_315997113.1">
    <property type="nucleotide sequence ID" value="NZ_JAWDJT010000002.1"/>
</dbReference>
<sequence>MSPGYYTERQLRRAPDNALARISKNIHDQATAHFTALQDQGVTQQGLTELAAALTAF</sequence>